<keyword evidence="2" id="KW-0472">Membrane</keyword>
<dbReference type="AlphaFoldDB" id="A0AAD5UVF0"/>
<dbReference type="Proteomes" id="UP001212997">
    <property type="component" value="Unassembled WGS sequence"/>
</dbReference>
<keyword evidence="4" id="KW-1185">Reference proteome</keyword>
<proteinExistence type="predicted"/>
<evidence type="ECO:0000256" key="2">
    <source>
        <dbReference type="SAM" id="Phobius"/>
    </source>
</evidence>
<dbReference type="EMBL" id="JANAWD010000477">
    <property type="protein sequence ID" value="KAJ3478878.1"/>
    <property type="molecule type" value="Genomic_DNA"/>
</dbReference>
<evidence type="ECO:0000313" key="3">
    <source>
        <dbReference type="EMBL" id="KAJ3478878.1"/>
    </source>
</evidence>
<name>A0AAD5UVF0_9APHY</name>
<feature type="transmembrane region" description="Helical" evidence="2">
    <location>
        <begin position="33"/>
        <end position="52"/>
    </location>
</feature>
<evidence type="ECO:0000313" key="4">
    <source>
        <dbReference type="Proteomes" id="UP001212997"/>
    </source>
</evidence>
<gene>
    <name evidence="3" type="ORF">NLI96_g9450</name>
</gene>
<keyword evidence="2" id="KW-1133">Transmembrane helix</keyword>
<reference evidence="3" key="1">
    <citation type="submission" date="2022-07" db="EMBL/GenBank/DDBJ databases">
        <title>Genome Sequence of Physisporinus lineatus.</title>
        <authorList>
            <person name="Buettner E."/>
        </authorList>
    </citation>
    <scope>NUCLEOTIDE SEQUENCE</scope>
    <source>
        <strain evidence="3">VT162</strain>
    </source>
</reference>
<sequence length="90" mass="9447">MSILAHAVPGVAFGEPTVIDPQNLTLLTVHQSSIAIIMKTTFMLLLALSLVVSNVAALPTTEVAALDAKYDGSDTASSDEDYSEKVGWSP</sequence>
<feature type="region of interest" description="Disordered" evidence="1">
    <location>
        <begin position="69"/>
        <end position="90"/>
    </location>
</feature>
<organism evidence="3 4">
    <name type="scientific">Meripilus lineatus</name>
    <dbReference type="NCBI Taxonomy" id="2056292"/>
    <lineage>
        <taxon>Eukaryota</taxon>
        <taxon>Fungi</taxon>
        <taxon>Dikarya</taxon>
        <taxon>Basidiomycota</taxon>
        <taxon>Agaricomycotina</taxon>
        <taxon>Agaricomycetes</taxon>
        <taxon>Polyporales</taxon>
        <taxon>Meripilaceae</taxon>
        <taxon>Meripilus</taxon>
    </lineage>
</organism>
<protein>
    <submittedName>
        <fullName evidence="3">Uncharacterized protein</fullName>
    </submittedName>
</protein>
<evidence type="ECO:0000256" key="1">
    <source>
        <dbReference type="SAM" id="MobiDB-lite"/>
    </source>
</evidence>
<comment type="caution">
    <text evidence="3">The sequence shown here is derived from an EMBL/GenBank/DDBJ whole genome shotgun (WGS) entry which is preliminary data.</text>
</comment>
<accession>A0AAD5UVF0</accession>
<keyword evidence="2" id="KW-0812">Transmembrane</keyword>